<protein>
    <recommendedName>
        <fullName evidence="3">Sel1 repeat family protein</fullName>
    </recommendedName>
</protein>
<dbReference type="SUPFAM" id="SSF81901">
    <property type="entry name" value="HCP-like"/>
    <property type="match status" value="1"/>
</dbReference>
<accession>A0A5E7NR72</accession>
<evidence type="ECO:0000313" key="1">
    <source>
        <dbReference type="EMBL" id="VVP39784.1"/>
    </source>
</evidence>
<dbReference type="InterPro" id="IPR011990">
    <property type="entry name" value="TPR-like_helical_dom_sf"/>
</dbReference>
<sequence>MPPIVKEDKVLKFILVCILLFIALPSMAHGQTLTIDDYFQRAQDAADQIKRNADELVRLEASGELDFKNKPEQIGNMEGDLEAFKYNLKMASDGGHPIASYLLANTLSKPGPTEQQRRETCELYEKAMDQGFLAAAVAYFHRCDQDSMKSDRRDAGHLKYLQTLEELLQEPDIFADFYPMPAKRALCFQDLQPGLSKERVIGSLQARAVALMLTEDQYRAEANYILAMSRVNESGRLDRQNVVYLDKAEALGCHDFMGISARIRSEAKSVGKP</sequence>
<name>A0A5E7NR72_PSEFL</name>
<evidence type="ECO:0008006" key="3">
    <source>
        <dbReference type="Google" id="ProtNLM"/>
    </source>
</evidence>
<organism evidence="1 2">
    <name type="scientific">Pseudomonas fluorescens</name>
    <dbReference type="NCBI Taxonomy" id="294"/>
    <lineage>
        <taxon>Bacteria</taxon>
        <taxon>Pseudomonadati</taxon>
        <taxon>Pseudomonadota</taxon>
        <taxon>Gammaproteobacteria</taxon>
        <taxon>Pseudomonadales</taxon>
        <taxon>Pseudomonadaceae</taxon>
        <taxon>Pseudomonas</taxon>
    </lineage>
</organism>
<proteinExistence type="predicted"/>
<reference evidence="1 2" key="1">
    <citation type="submission" date="2019-09" db="EMBL/GenBank/DDBJ databases">
        <authorList>
            <person name="Chandra G."/>
            <person name="Truman W A."/>
        </authorList>
    </citation>
    <scope>NUCLEOTIDE SEQUENCE [LARGE SCALE GENOMIC DNA]</scope>
    <source>
        <strain evidence="1">PS870</strain>
    </source>
</reference>
<evidence type="ECO:0000313" key="2">
    <source>
        <dbReference type="Proteomes" id="UP000349468"/>
    </source>
</evidence>
<dbReference type="AlphaFoldDB" id="A0A5E7NR72"/>
<dbReference type="Proteomes" id="UP000349468">
    <property type="component" value="Unassembled WGS sequence"/>
</dbReference>
<gene>
    <name evidence="1" type="ORF">PS870_04756</name>
</gene>
<dbReference type="Gene3D" id="1.25.40.10">
    <property type="entry name" value="Tetratricopeptide repeat domain"/>
    <property type="match status" value="1"/>
</dbReference>
<dbReference type="EMBL" id="CABVIK010000017">
    <property type="protein sequence ID" value="VVP39784.1"/>
    <property type="molecule type" value="Genomic_DNA"/>
</dbReference>